<evidence type="ECO:0000256" key="1">
    <source>
        <dbReference type="ARBA" id="ARBA00008853"/>
    </source>
</evidence>
<comment type="similarity">
    <text evidence="1">Belongs to the SMP-30/CGR1 family.</text>
</comment>
<dbReference type="SUPFAM" id="SSF63829">
    <property type="entry name" value="Calcium-dependent phosphotriesterase"/>
    <property type="match status" value="1"/>
</dbReference>
<dbReference type="PANTHER" id="PTHR10907">
    <property type="entry name" value="REGUCALCIN"/>
    <property type="match status" value="1"/>
</dbReference>
<dbReference type="OrthoDB" id="9775406at2"/>
<reference evidence="4" key="1">
    <citation type="submission" date="2019-04" db="EMBL/GenBank/DDBJ databases">
        <title>Genome sequence of Pseudomonas putida 1290, an auxin catabolizing strain.</title>
        <authorList>
            <person name="Laird T.S."/>
            <person name="Leveau J.H.J."/>
        </authorList>
    </citation>
    <scope>NUCLEOTIDE SEQUENCE [LARGE SCALE GENOMIC DNA]</scope>
    <source>
        <strain evidence="4">1290</strain>
    </source>
</reference>
<dbReference type="EMBL" id="CP039371">
    <property type="protein sequence ID" value="QCI13496.1"/>
    <property type="molecule type" value="Genomic_DNA"/>
</dbReference>
<organism evidence="3 4">
    <name type="scientific">Pseudomonas putida</name>
    <name type="common">Arthrobacter siderocapsulatus</name>
    <dbReference type="NCBI Taxonomy" id="303"/>
    <lineage>
        <taxon>Bacteria</taxon>
        <taxon>Pseudomonadati</taxon>
        <taxon>Pseudomonadota</taxon>
        <taxon>Gammaproteobacteria</taxon>
        <taxon>Pseudomonadales</taxon>
        <taxon>Pseudomonadaceae</taxon>
        <taxon>Pseudomonas</taxon>
    </lineage>
</organism>
<accession>A0A4D6X9J4</accession>
<evidence type="ECO:0000313" key="4">
    <source>
        <dbReference type="Proteomes" id="UP000298551"/>
    </source>
</evidence>
<dbReference type="InterPro" id="IPR011042">
    <property type="entry name" value="6-blade_b-propeller_TolB-like"/>
</dbReference>
<dbReference type="GO" id="GO:0004341">
    <property type="term" value="F:gluconolactonase activity"/>
    <property type="evidence" value="ECO:0007669"/>
    <property type="project" value="TreeGrafter"/>
</dbReference>
<sequence>MELQTDGLLISQAGGWSLVDWEGREHPRQDLLGSRLLALATHPSGALWACAKNSNGCIVGEVSAEGELRHGWSLPEEICAFQWDAKGETVHALVPANGDILQLHTNNPSIRRLASLPRGGGTLSGLALDPEGGVWTTQLDGWSLARFDPEGNLDRMIGLPVPSPTDLCFGGVDGRTLFITSARHALKLEVLGSAPESGCLLQMRVPT</sequence>
<dbReference type="Gene3D" id="2.120.10.30">
    <property type="entry name" value="TolB, C-terminal domain"/>
    <property type="match status" value="1"/>
</dbReference>
<protein>
    <submittedName>
        <fullName evidence="3">SMP-30/gluconolactonase/LRE family protein</fullName>
    </submittedName>
</protein>
<dbReference type="GO" id="GO:0005509">
    <property type="term" value="F:calcium ion binding"/>
    <property type="evidence" value="ECO:0007669"/>
    <property type="project" value="TreeGrafter"/>
</dbReference>
<dbReference type="PRINTS" id="PR01790">
    <property type="entry name" value="SMP30FAMILY"/>
</dbReference>
<evidence type="ECO:0000313" key="3">
    <source>
        <dbReference type="EMBL" id="QCI13496.1"/>
    </source>
</evidence>
<dbReference type="PANTHER" id="PTHR10907:SF47">
    <property type="entry name" value="REGUCALCIN"/>
    <property type="match status" value="1"/>
</dbReference>
<proteinExistence type="inferred from homology"/>
<dbReference type="Proteomes" id="UP000298551">
    <property type="component" value="Chromosome"/>
</dbReference>
<dbReference type="InterPro" id="IPR013658">
    <property type="entry name" value="SGL"/>
</dbReference>
<dbReference type="InterPro" id="IPR005511">
    <property type="entry name" value="SMP-30"/>
</dbReference>
<evidence type="ECO:0000259" key="2">
    <source>
        <dbReference type="Pfam" id="PF08450"/>
    </source>
</evidence>
<dbReference type="AlphaFoldDB" id="A0A4D6X9J4"/>
<dbReference type="Pfam" id="PF08450">
    <property type="entry name" value="SGL"/>
    <property type="match status" value="1"/>
</dbReference>
<name>A0A4D6X9J4_PSEPU</name>
<dbReference type="GO" id="GO:0019853">
    <property type="term" value="P:L-ascorbic acid biosynthetic process"/>
    <property type="evidence" value="ECO:0007669"/>
    <property type="project" value="TreeGrafter"/>
</dbReference>
<feature type="domain" description="SMP-30/Gluconolactonase/LRE-like region" evidence="2">
    <location>
        <begin position="110"/>
        <end position="183"/>
    </location>
</feature>
<dbReference type="RefSeq" id="WP_136915615.1">
    <property type="nucleotide sequence ID" value="NZ_CP039371.1"/>
</dbReference>
<gene>
    <name evidence="3" type="ORF">E6B08_20000</name>
</gene>